<keyword evidence="2" id="KW-1133">Transmembrane helix</keyword>
<dbReference type="AlphaFoldDB" id="A0A1G7JBD2"/>
<protein>
    <submittedName>
        <fullName evidence="3">Uncharacterized protein</fullName>
    </submittedName>
</protein>
<name>A0A1G7JBD2_9BACT</name>
<feature type="transmembrane region" description="Helical" evidence="2">
    <location>
        <begin position="253"/>
        <end position="278"/>
    </location>
</feature>
<dbReference type="RefSeq" id="WP_083344792.1">
    <property type="nucleotide sequence ID" value="NZ_LT629690.1"/>
</dbReference>
<feature type="transmembrane region" description="Helical" evidence="2">
    <location>
        <begin position="150"/>
        <end position="168"/>
    </location>
</feature>
<accession>A0A1G7JBD2</accession>
<gene>
    <name evidence="3" type="ORF">SAMN05444167_1757</name>
</gene>
<reference evidence="3 4" key="1">
    <citation type="submission" date="2016-10" db="EMBL/GenBank/DDBJ databases">
        <authorList>
            <person name="de Groot N.N."/>
        </authorList>
    </citation>
    <scope>NUCLEOTIDE SEQUENCE [LARGE SCALE GENOMIC DNA]</scope>
    <source>
        <strain evidence="3 4">GAS232</strain>
    </source>
</reference>
<feature type="region of interest" description="Disordered" evidence="1">
    <location>
        <begin position="1"/>
        <end position="21"/>
    </location>
</feature>
<feature type="transmembrane region" description="Helical" evidence="2">
    <location>
        <begin position="97"/>
        <end position="116"/>
    </location>
</feature>
<dbReference type="EMBL" id="LT629690">
    <property type="protein sequence ID" value="SDF22196.1"/>
    <property type="molecule type" value="Genomic_DNA"/>
</dbReference>
<proteinExistence type="predicted"/>
<keyword evidence="2" id="KW-0472">Membrane</keyword>
<keyword evidence="4" id="KW-1185">Reference proteome</keyword>
<feature type="transmembrane region" description="Helical" evidence="2">
    <location>
        <begin position="58"/>
        <end position="77"/>
    </location>
</feature>
<evidence type="ECO:0000256" key="2">
    <source>
        <dbReference type="SAM" id="Phobius"/>
    </source>
</evidence>
<evidence type="ECO:0000313" key="4">
    <source>
        <dbReference type="Proteomes" id="UP000182427"/>
    </source>
</evidence>
<sequence>MESTNVSVTQKQSGIEASDRSTVPASPKFLLMQGGPFYYLEQRVGLIRKGAPLTIRRAVFAACLTWVPLLVLTLMHGTAFDGVRIPFLRDFSVHSRFLLGIPLLMLAELVLAPRIAETAEQFLLARIIHDKDVERFNLAIKRGLRLRDSVTAEVIIALIAYSITWITYRQLAVHASTWYLTDVGNGSFELTGAGWWQLLIAVPLLQFLVFRWLWRIFLWVQFLATVSKLDLRLFPTHPDAAGGLGFIGEGQRFFGILLFAYSCAVTGVIANEVVYAGFPLQHFTAILVAWVIVALLLTTVPLIVFAGKLLVCKREGLHRYGAFATTYTGSFDRKWIEGDNPEHETLLGTGDIQSLADLGNSYEFIERMKPIPINPKSLLQIVVLSLIPMASLLLTVMPLKDVFKLLMKVLM</sequence>
<dbReference type="OrthoDB" id="5493434at2"/>
<feature type="transmembrane region" description="Helical" evidence="2">
    <location>
        <begin position="377"/>
        <end position="399"/>
    </location>
</feature>
<dbReference type="Proteomes" id="UP000182427">
    <property type="component" value="Chromosome I"/>
</dbReference>
<evidence type="ECO:0000256" key="1">
    <source>
        <dbReference type="SAM" id="MobiDB-lite"/>
    </source>
</evidence>
<evidence type="ECO:0000313" key="3">
    <source>
        <dbReference type="EMBL" id="SDF22196.1"/>
    </source>
</evidence>
<feature type="transmembrane region" description="Helical" evidence="2">
    <location>
        <begin position="195"/>
        <end position="214"/>
    </location>
</feature>
<keyword evidence="2" id="KW-0812">Transmembrane</keyword>
<organism evidence="3 4">
    <name type="scientific">Terriglobus roseus</name>
    <dbReference type="NCBI Taxonomy" id="392734"/>
    <lineage>
        <taxon>Bacteria</taxon>
        <taxon>Pseudomonadati</taxon>
        <taxon>Acidobacteriota</taxon>
        <taxon>Terriglobia</taxon>
        <taxon>Terriglobales</taxon>
        <taxon>Acidobacteriaceae</taxon>
        <taxon>Terriglobus</taxon>
    </lineage>
</organism>
<feature type="transmembrane region" description="Helical" evidence="2">
    <location>
        <begin position="284"/>
        <end position="311"/>
    </location>
</feature>